<dbReference type="GO" id="GO:0005730">
    <property type="term" value="C:nucleolus"/>
    <property type="evidence" value="ECO:0007669"/>
    <property type="project" value="UniProtKB-SubCell"/>
</dbReference>
<dbReference type="OrthoDB" id="432234at2759"/>
<dbReference type="Pfam" id="PF21530">
    <property type="entry name" value="Pif1_2B_dom"/>
    <property type="match status" value="1"/>
</dbReference>
<dbReference type="GO" id="GO:0000727">
    <property type="term" value="P:double-strand break repair via break-induced replication"/>
    <property type="evidence" value="ECO:0007669"/>
    <property type="project" value="EnsemblFungi"/>
</dbReference>
<dbReference type="GO" id="GO:0042162">
    <property type="term" value="F:telomeric DNA binding"/>
    <property type="evidence" value="ECO:0007669"/>
    <property type="project" value="EnsemblFungi"/>
</dbReference>
<dbReference type="InterPro" id="IPR027417">
    <property type="entry name" value="P-loop_NTPase"/>
</dbReference>
<keyword evidence="5 16" id="KW-0227">DNA damage</keyword>
<dbReference type="eggNOG" id="KOG0987">
    <property type="taxonomic scope" value="Eukaryota"/>
</dbReference>
<comment type="catalytic activity">
    <reaction evidence="15 16">
        <text>ATP + H2O = ADP + phosphate + H(+)</text>
        <dbReference type="Rhea" id="RHEA:13065"/>
        <dbReference type="ChEBI" id="CHEBI:15377"/>
        <dbReference type="ChEBI" id="CHEBI:15378"/>
        <dbReference type="ChEBI" id="CHEBI:30616"/>
        <dbReference type="ChEBI" id="CHEBI:43474"/>
        <dbReference type="ChEBI" id="CHEBI:456216"/>
        <dbReference type="EC" id="5.6.2.3"/>
    </reaction>
</comment>
<dbReference type="GO" id="GO:0010521">
    <property type="term" value="F:telomerase inhibitor activity"/>
    <property type="evidence" value="ECO:0007669"/>
    <property type="project" value="UniProtKB-UniRule"/>
</dbReference>
<dbReference type="GO" id="GO:0043596">
    <property type="term" value="C:nuclear replication fork"/>
    <property type="evidence" value="ECO:0007669"/>
    <property type="project" value="EnsemblFungi"/>
</dbReference>
<reference evidence="20 21" key="1">
    <citation type="journal article" date="2011" name="Proc. Natl. Acad. Sci. U.S.A.">
        <title>Evolutionary erosion of yeast sex chromosomes by mating-type switching accidents.</title>
        <authorList>
            <person name="Gordon J.L."/>
            <person name="Armisen D."/>
            <person name="Proux-Wera E."/>
            <person name="Oheigeartaigh S.S."/>
            <person name="Byrne K.P."/>
            <person name="Wolfe K.H."/>
        </authorList>
    </citation>
    <scope>NUCLEOTIDE SEQUENCE [LARGE SCALE GENOMIC DNA]</scope>
    <source>
        <strain evidence="21">ATCC 10597 / BCRC 20456 / CBS 421 / NBRC 0211 / NRRL Y-12639</strain>
    </source>
</reference>
<dbReference type="GO" id="GO:0005524">
    <property type="term" value="F:ATP binding"/>
    <property type="evidence" value="ECO:0007669"/>
    <property type="project" value="UniProtKB-UniRule"/>
</dbReference>
<feature type="compositionally biased region" description="Polar residues" evidence="17">
    <location>
        <begin position="825"/>
        <end position="839"/>
    </location>
</feature>
<dbReference type="GO" id="GO:0071932">
    <property type="term" value="P:replication fork reversal"/>
    <property type="evidence" value="ECO:0007669"/>
    <property type="project" value="EnsemblFungi"/>
</dbReference>
<dbReference type="HAMAP" id="MF_03176">
    <property type="entry name" value="PIF1"/>
    <property type="match status" value="1"/>
</dbReference>
<accession>G0WAI2</accession>
<dbReference type="GO" id="GO:0005743">
    <property type="term" value="C:mitochondrial inner membrane"/>
    <property type="evidence" value="ECO:0007669"/>
    <property type="project" value="UniProtKB-SubCell"/>
</dbReference>
<name>G0WAI2_NAUDC</name>
<evidence type="ECO:0000259" key="19">
    <source>
        <dbReference type="Pfam" id="PF21530"/>
    </source>
</evidence>
<evidence type="ECO:0000256" key="8">
    <source>
        <dbReference type="ARBA" id="ARBA00022840"/>
    </source>
</evidence>
<feature type="binding site" evidence="16">
    <location>
        <begin position="298"/>
        <end position="305"/>
    </location>
    <ligand>
        <name>ATP</name>
        <dbReference type="ChEBI" id="CHEBI:30616"/>
    </ligand>
</feature>
<evidence type="ECO:0000256" key="3">
    <source>
        <dbReference type="ARBA" id="ARBA00004604"/>
    </source>
</evidence>
<dbReference type="RefSeq" id="XP_003670036.1">
    <property type="nucleotide sequence ID" value="XM_003669988.1"/>
</dbReference>
<dbReference type="SUPFAM" id="SSF52540">
    <property type="entry name" value="P-loop containing nucleoside triphosphate hydrolases"/>
    <property type="match status" value="2"/>
</dbReference>
<evidence type="ECO:0000256" key="5">
    <source>
        <dbReference type="ARBA" id="ARBA00022763"/>
    </source>
</evidence>
<evidence type="ECO:0000313" key="21">
    <source>
        <dbReference type="Proteomes" id="UP000000689"/>
    </source>
</evidence>
<keyword evidence="6 16" id="KW-0378">Hydrolase</keyword>
<evidence type="ECO:0000256" key="4">
    <source>
        <dbReference type="ARBA" id="ARBA00022741"/>
    </source>
</evidence>
<comment type="cofactor">
    <cofactor evidence="1 16">
        <name>Mg(2+)</name>
        <dbReference type="ChEBI" id="CHEBI:18420"/>
    </cofactor>
</comment>
<comment type="similarity">
    <text evidence="16">Belongs to the helicase family. PIF1 subfamily.</text>
</comment>
<evidence type="ECO:0000256" key="16">
    <source>
        <dbReference type="HAMAP-Rule" id="MF_03176"/>
    </source>
</evidence>
<dbReference type="GO" id="GO:0016887">
    <property type="term" value="F:ATP hydrolysis activity"/>
    <property type="evidence" value="ECO:0007669"/>
    <property type="project" value="RHEA"/>
</dbReference>
<dbReference type="KEGG" id="ndi:NDAI_0D04800"/>
<dbReference type="PANTHER" id="PTHR47642:SF5">
    <property type="entry name" value="ATP-DEPENDENT DNA HELICASE"/>
    <property type="match status" value="1"/>
</dbReference>
<dbReference type="STRING" id="1071378.G0WAI2"/>
<evidence type="ECO:0000313" key="20">
    <source>
        <dbReference type="EMBL" id="CCD24793.1"/>
    </source>
</evidence>
<evidence type="ECO:0000256" key="2">
    <source>
        <dbReference type="ARBA" id="ARBA00004443"/>
    </source>
</evidence>
<proteinExistence type="inferred from homology"/>
<keyword evidence="13 16" id="KW-0413">Isomerase</keyword>
<keyword evidence="11 16" id="KW-0233">DNA recombination</keyword>
<protein>
    <recommendedName>
        <fullName evidence="16">ATP-dependent DNA helicase PIF1</fullName>
        <ecNumber evidence="16">5.6.2.3</ecNumber>
    </recommendedName>
    <alternativeName>
        <fullName evidence="16">DNA 5'-3' helicase PIF1</fullName>
    </alternativeName>
    <alternativeName>
        <fullName evidence="16">DNA repair and recombination helicase PIF1</fullName>
    </alternativeName>
</protein>
<dbReference type="GO" id="GO:0000722">
    <property type="term" value="P:telomere maintenance via recombination"/>
    <property type="evidence" value="ECO:0007669"/>
    <property type="project" value="EnsemblFungi"/>
</dbReference>
<keyword evidence="9 16" id="KW-0238">DNA-binding</keyword>
<dbReference type="GO" id="GO:0043139">
    <property type="term" value="F:5'-3' DNA helicase activity"/>
    <property type="evidence" value="ECO:0007669"/>
    <property type="project" value="UniProtKB-UniRule"/>
</dbReference>
<evidence type="ECO:0000256" key="1">
    <source>
        <dbReference type="ARBA" id="ARBA00001946"/>
    </source>
</evidence>
<dbReference type="InterPro" id="IPR010285">
    <property type="entry name" value="DNA_helicase_pif1-like_DEAD"/>
</dbReference>
<gene>
    <name evidence="20" type="primary">NDAI0D04800</name>
    <name evidence="16" type="synonym">PIF1</name>
    <name evidence="20" type="ordered locus">NDAI_0D04800</name>
</gene>
<dbReference type="GO" id="GO:0035861">
    <property type="term" value="C:site of double-strand break"/>
    <property type="evidence" value="ECO:0007669"/>
    <property type="project" value="EnsemblFungi"/>
</dbReference>
<dbReference type="GeneID" id="11495196"/>
<feature type="domain" description="DNA helicase Pif1-like DEAD-box helicase" evidence="18">
    <location>
        <begin position="277"/>
        <end position="481"/>
    </location>
</feature>
<feature type="domain" description="DNA helicase Pif1-like 2B" evidence="19">
    <location>
        <begin position="538"/>
        <end position="581"/>
    </location>
</feature>
<dbReference type="HOGENOM" id="CLU_001613_0_0_1"/>
<dbReference type="GO" id="GO:0019237">
    <property type="term" value="F:centromeric DNA binding"/>
    <property type="evidence" value="ECO:0007669"/>
    <property type="project" value="EnsemblFungi"/>
</dbReference>
<evidence type="ECO:0000256" key="11">
    <source>
        <dbReference type="ARBA" id="ARBA00023172"/>
    </source>
</evidence>
<feature type="DNA-binding region" evidence="16">
    <location>
        <begin position="761"/>
        <end position="780"/>
    </location>
</feature>
<dbReference type="InterPro" id="IPR051055">
    <property type="entry name" value="PIF1_helicase"/>
</dbReference>
<dbReference type="GO" id="GO:0003697">
    <property type="term" value="F:single-stranded DNA binding"/>
    <property type="evidence" value="ECO:0007669"/>
    <property type="project" value="EnsemblFungi"/>
</dbReference>
<evidence type="ECO:0000256" key="12">
    <source>
        <dbReference type="ARBA" id="ARBA00023204"/>
    </source>
</evidence>
<evidence type="ECO:0000256" key="9">
    <source>
        <dbReference type="ARBA" id="ARBA00023125"/>
    </source>
</evidence>
<comment type="subunit">
    <text evidence="16">Monomer. Interacts with telomerase.</text>
</comment>
<dbReference type="GO" id="GO:0160225">
    <property type="term" value="F:G-quadruplex unwinding activity"/>
    <property type="evidence" value="ECO:0007669"/>
    <property type="project" value="UniProtKB-UniRule"/>
</dbReference>
<keyword evidence="21" id="KW-1185">Reference proteome</keyword>
<sequence length="854" mass="96555">MNIWKQQLVSIFYRKSIIPLGAFFNTSIFLQTTKKMGIRPLSSTSFFANEPKRIKMSNEDLDALFSDSGEWEVDMHNEVKNDVSENDDDVILMRGLQYNPVDPAKKLMGASSIIFPKTNSEQIKSMPSGVEKSFTLTKKIPQVTFKDNVDIKTERFRQPLNRKESNLEPACTKHNELRPSFPSEKQTPEESTMLRKPSVPPVTKWPTTLPVVSNSAQSNISMNDSSLEIIKEETKVTHSNKFTLLTQPPTFTNLDMETPTKKLNLPKNTKIKIPIRLSTEQENIITLAEKGINIFYTGSAGTGKSILLREMIRALRRKYDADEVAVTASTGLAACNIGGITVHSFAGIGLGNGEAVNLYKKVRRSKKHLRRWQKIKALVVDEISMIDGKLLDKLDYIAQKIRKNHAPFGGIQLIFCGDFFQLPPVSKDPQNPTVFAFESKAWKAGIKSTIMLQKVFRQQGDAEFITMLNQMRLGKIDENTEREFKKLTRPLADDEIIPAELYSTRAEVDRANFSRLNKLPGLTHTFESIDGGELQDQEMKERLLQNFLAPKTLQLKVGAQVMMIKNMDETLVNGSLGKILAFVDPQTYMFYKTISDDPTVPLSQLEDLVSNPQPLMDSWNEEKDTDNVRQKSAKDSFCRPKTTDIKAELDDSIFDFLDGVEGQDIEIDTNIKRKKELMQMLHASSNGRKLPLVRFKTSDLSTRTILVEPENWAIEDENEKPIVSRVQLPLMLAWSLSIHKAQGQTLPKVKVDLRRVFEKGQAYVALSRAVSREGLQVLNFDRTRILSHQAVIDFYSTLTSAENAIKQFDHLPKETSSGIRREYAPTSNYRASRSSTKTPAGTDGILALLEKHKK</sequence>
<dbReference type="GO" id="GO:0032211">
    <property type="term" value="P:negative regulation of telomere maintenance via telomerase"/>
    <property type="evidence" value="ECO:0007669"/>
    <property type="project" value="UniProtKB-UniRule"/>
</dbReference>
<keyword evidence="7 16" id="KW-0347">Helicase</keyword>
<dbReference type="CDD" id="cd18809">
    <property type="entry name" value="SF1_C_RecD"/>
    <property type="match status" value="1"/>
</dbReference>
<feature type="region of interest" description="Disordered" evidence="17">
    <location>
        <begin position="173"/>
        <end position="202"/>
    </location>
</feature>
<evidence type="ECO:0000256" key="17">
    <source>
        <dbReference type="SAM" id="MobiDB-lite"/>
    </source>
</evidence>
<dbReference type="CDD" id="cd18037">
    <property type="entry name" value="DEXSc_Pif1_like"/>
    <property type="match status" value="1"/>
</dbReference>
<comment type="subcellular location">
    <subcellularLocation>
        <location evidence="2">Mitochondrion inner membrane</location>
        <topology evidence="2">Peripheral membrane protein</topology>
        <orientation evidence="2">Matrix side</orientation>
    </subcellularLocation>
    <subcellularLocation>
        <location evidence="3">Nucleus</location>
        <location evidence="3">Nucleolus</location>
    </subcellularLocation>
    <subcellularLocation>
        <location evidence="16">Nucleus</location>
    </subcellularLocation>
    <subcellularLocation>
        <location evidence="16">Mitochondrion</location>
    </subcellularLocation>
</comment>
<evidence type="ECO:0000256" key="7">
    <source>
        <dbReference type="ARBA" id="ARBA00022806"/>
    </source>
</evidence>
<dbReference type="EMBL" id="HE580270">
    <property type="protein sequence ID" value="CCD24793.1"/>
    <property type="molecule type" value="Genomic_DNA"/>
</dbReference>
<dbReference type="Gene3D" id="3.40.50.300">
    <property type="entry name" value="P-loop containing nucleotide triphosphate hydrolases"/>
    <property type="match status" value="1"/>
</dbReference>
<evidence type="ECO:0000256" key="14">
    <source>
        <dbReference type="ARBA" id="ARBA00023242"/>
    </source>
</evidence>
<dbReference type="EC" id="5.6.2.3" evidence="16"/>
<keyword evidence="14 16" id="KW-0539">Nucleus</keyword>
<dbReference type="OMA" id="FAFESKA"/>
<keyword evidence="10 16" id="KW-0496">Mitochondrion</keyword>
<evidence type="ECO:0000256" key="13">
    <source>
        <dbReference type="ARBA" id="ARBA00023235"/>
    </source>
</evidence>
<dbReference type="FunFam" id="3.40.50.300:FF:001226">
    <property type="entry name" value="ATP-dependent DNA helicase PIF1"/>
    <property type="match status" value="1"/>
</dbReference>
<dbReference type="InterPro" id="IPR048293">
    <property type="entry name" value="PIF1_RRM3_pfh1"/>
</dbReference>
<feature type="region of interest" description="Disordered" evidence="17">
    <location>
        <begin position="816"/>
        <end position="843"/>
    </location>
</feature>
<dbReference type="InterPro" id="IPR049163">
    <property type="entry name" value="Pif1-like_2B_dom"/>
</dbReference>
<dbReference type="Proteomes" id="UP000000689">
    <property type="component" value="Chromosome 4"/>
</dbReference>
<evidence type="ECO:0000259" key="18">
    <source>
        <dbReference type="Pfam" id="PF05970"/>
    </source>
</evidence>
<dbReference type="Pfam" id="PF05970">
    <property type="entry name" value="PIF1"/>
    <property type="match status" value="1"/>
</dbReference>
<dbReference type="AlphaFoldDB" id="G0WAI2"/>
<keyword evidence="12 16" id="KW-0234">DNA repair</keyword>
<evidence type="ECO:0000256" key="15">
    <source>
        <dbReference type="ARBA" id="ARBA00048954"/>
    </source>
</evidence>
<dbReference type="GO" id="GO:0051880">
    <property type="term" value="F:G-quadruplex DNA binding"/>
    <property type="evidence" value="ECO:0007669"/>
    <property type="project" value="UniProtKB-UniRule"/>
</dbReference>
<evidence type="ECO:0000256" key="6">
    <source>
        <dbReference type="ARBA" id="ARBA00022801"/>
    </source>
</evidence>
<organism evidence="20 21">
    <name type="scientific">Naumovozyma dairenensis (strain ATCC 10597 / BCRC 20456 / CBS 421 / NBRC 0211 / NRRL Y-12639)</name>
    <name type="common">Saccharomyces dairenensis</name>
    <dbReference type="NCBI Taxonomy" id="1071378"/>
    <lineage>
        <taxon>Eukaryota</taxon>
        <taxon>Fungi</taxon>
        <taxon>Dikarya</taxon>
        <taxon>Ascomycota</taxon>
        <taxon>Saccharomycotina</taxon>
        <taxon>Saccharomycetes</taxon>
        <taxon>Saccharomycetales</taxon>
        <taxon>Saccharomycetaceae</taxon>
        <taxon>Naumovozyma</taxon>
    </lineage>
</organism>
<dbReference type="GO" id="GO:0019985">
    <property type="term" value="P:translesion synthesis"/>
    <property type="evidence" value="ECO:0007669"/>
    <property type="project" value="EnsemblFungi"/>
</dbReference>
<evidence type="ECO:0000256" key="10">
    <source>
        <dbReference type="ARBA" id="ARBA00023128"/>
    </source>
</evidence>
<dbReference type="PANTHER" id="PTHR47642">
    <property type="entry name" value="ATP-DEPENDENT DNA HELICASE"/>
    <property type="match status" value="1"/>
</dbReference>
<comment type="function">
    <text evidence="16">DNA-dependent ATPase and 5'-3' DNA helicase required for the maintenance of both mitochondrial and nuclear genome stability. Efficiently unwinds G-quadruplex (G4) DNA structures and forked RNA-DNA hybrids. Resolves G4 structures, preventing replication pausing and double-strand breaks (DSBs) at G4 motifs. Involved in the maintenance of telomeric DNA. Inhibits telomere elongation, de novo telomere formation and telomere addition to DSBs via catalytic inhibition of telomerase. Reduces the processivity of telomerase by displacing active telomerase from DNA ends. Releases telomerase by unwinding the short telomerase RNA/telomeric DNA hybrid that is the intermediate in the telomerase reaction. Involved in the maintenance of ribosomal (rDNA). Required for efficient fork arrest at the replicaion fork barrier within rDNA. Involved in the maintenance of mitochondrial (mtDNA). Required to maintain mtDNA under conditions that introduce dsDNA breaks in mtDNA, either preventing or repairing dsDNA breaks. May inhibit replication progression to allow time for repair. May have a general role in chromosomal replication by affecting Okazaki fragment maturation. May have a role in conjunction with DNA2 helicase/nuclease in 5'-flap extension during Okazaki fragment processing.</text>
</comment>
<keyword evidence="4 16" id="KW-0547">Nucleotide-binding</keyword>
<keyword evidence="8 16" id="KW-0067">ATP-binding</keyword>